<evidence type="ECO:0000313" key="2">
    <source>
        <dbReference type="EMBL" id="MCI01971.1"/>
    </source>
</evidence>
<reference evidence="2 3" key="1">
    <citation type="journal article" date="2018" name="Front. Plant Sci.">
        <title>Red Clover (Trifolium pratense) and Zigzag Clover (T. medium) - A Picture of Genomic Similarities and Differences.</title>
        <authorList>
            <person name="Dluhosova J."/>
            <person name="Istvanek J."/>
            <person name="Nedelnik J."/>
            <person name="Repkova J."/>
        </authorList>
    </citation>
    <scope>NUCLEOTIDE SEQUENCE [LARGE SCALE GENOMIC DNA]</scope>
    <source>
        <strain evidence="3">cv. 10/8</strain>
        <tissue evidence="2">Leaf</tissue>
    </source>
</reference>
<dbReference type="Proteomes" id="UP000265520">
    <property type="component" value="Unassembled WGS sequence"/>
</dbReference>
<evidence type="ECO:0000256" key="1">
    <source>
        <dbReference type="SAM" id="MobiDB-lite"/>
    </source>
</evidence>
<feature type="region of interest" description="Disordered" evidence="1">
    <location>
        <begin position="1"/>
        <end position="31"/>
    </location>
</feature>
<accession>A0A392NQ47</accession>
<feature type="compositionally biased region" description="Basic residues" evidence="1">
    <location>
        <begin position="15"/>
        <end position="29"/>
    </location>
</feature>
<sequence>MVHGKLRVNGEERKCGRRRGSGGNGRRRRYDMSLTKTKVLSFDSDKEDLATPSTPTCWGCSASSRIDDGGGDVT</sequence>
<dbReference type="AlphaFoldDB" id="A0A392NQ47"/>
<organism evidence="2 3">
    <name type="scientific">Trifolium medium</name>
    <dbReference type="NCBI Taxonomy" id="97028"/>
    <lineage>
        <taxon>Eukaryota</taxon>
        <taxon>Viridiplantae</taxon>
        <taxon>Streptophyta</taxon>
        <taxon>Embryophyta</taxon>
        <taxon>Tracheophyta</taxon>
        <taxon>Spermatophyta</taxon>
        <taxon>Magnoliopsida</taxon>
        <taxon>eudicotyledons</taxon>
        <taxon>Gunneridae</taxon>
        <taxon>Pentapetalae</taxon>
        <taxon>rosids</taxon>
        <taxon>fabids</taxon>
        <taxon>Fabales</taxon>
        <taxon>Fabaceae</taxon>
        <taxon>Papilionoideae</taxon>
        <taxon>50 kb inversion clade</taxon>
        <taxon>NPAAA clade</taxon>
        <taxon>Hologalegina</taxon>
        <taxon>IRL clade</taxon>
        <taxon>Trifolieae</taxon>
        <taxon>Trifolium</taxon>
    </lineage>
</organism>
<dbReference type="EMBL" id="LXQA010047720">
    <property type="protein sequence ID" value="MCI01971.1"/>
    <property type="molecule type" value="Genomic_DNA"/>
</dbReference>
<protein>
    <submittedName>
        <fullName evidence="2">Uncharacterized protein</fullName>
    </submittedName>
</protein>
<name>A0A392NQ47_9FABA</name>
<proteinExistence type="predicted"/>
<keyword evidence="3" id="KW-1185">Reference proteome</keyword>
<evidence type="ECO:0000313" key="3">
    <source>
        <dbReference type="Proteomes" id="UP000265520"/>
    </source>
</evidence>
<comment type="caution">
    <text evidence="2">The sequence shown here is derived from an EMBL/GenBank/DDBJ whole genome shotgun (WGS) entry which is preliminary data.</text>
</comment>